<reference key="1">
    <citation type="submission" date="2007-01" db="EMBL/GenBank/DDBJ databases">
        <title>The Genome Sequence of Puccinia graminis f. sp. tritici Strain CRL 75-36-700-3.</title>
        <authorList>
            <consortium name="The Broad Institute Genome Sequencing Platform"/>
            <person name="Birren B."/>
            <person name="Lander E."/>
            <person name="Galagan J."/>
            <person name="Nusbaum C."/>
            <person name="Devon K."/>
            <person name="Cuomo C."/>
            <person name="Jaffe D."/>
            <person name="Butler J."/>
            <person name="Alvarez P."/>
            <person name="Gnerre S."/>
            <person name="Grabherr M."/>
            <person name="Mauceli E."/>
            <person name="Brockman W."/>
            <person name="Young S."/>
            <person name="LaButti K."/>
            <person name="Sykes S."/>
            <person name="DeCaprio D."/>
            <person name="Crawford M."/>
            <person name="Koehrsen M."/>
            <person name="Engels R."/>
            <person name="Montgomery P."/>
            <person name="Pearson M."/>
            <person name="Howarth C."/>
            <person name="Larson L."/>
            <person name="White J."/>
            <person name="Zeng Q."/>
            <person name="Kodira C."/>
            <person name="Yandava C."/>
            <person name="Alvarado L."/>
            <person name="O'Leary S."/>
            <person name="Szabo L."/>
            <person name="Dean R."/>
            <person name="Schein J."/>
        </authorList>
    </citation>
    <scope>NUCLEOTIDE SEQUENCE</scope>
    <source>
        <strain>CRL 75-36-700-3</strain>
    </source>
</reference>
<dbReference type="EMBL" id="DS178289">
    <property type="protein sequence ID" value="EFP84203.2"/>
    <property type="molecule type" value="Genomic_DNA"/>
</dbReference>
<dbReference type="HOGENOM" id="CLU_099945_0_0_1"/>
<evidence type="ECO:0000256" key="2">
    <source>
        <dbReference type="SAM" id="SignalP"/>
    </source>
</evidence>
<keyword evidence="4" id="KW-1185">Reference proteome</keyword>
<dbReference type="Proteomes" id="UP000008783">
    <property type="component" value="Unassembled WGS sequence"/>
</dbReference>
<keyword evidence="2" id="KW-0732">Signal</keyword>
<organism evidence="3 4">
    <name type="scientific">Puccinia graminis f. sp. tritici (strain CRL 75-36-700-3 / race SCCL)</name>
    <name type="common">Black stem rust fungus</name>
    <dbReference type="NCBI Taxonomy" id="418459"/>
    <lineage>
        <taxon>Eukaryota</taxon>
        <taxon>Fungi</taxon>
        <taxon>Dikarya</taxon>
        <taxon>Basidiomycota</taxon>
        <taxon>Pucciniomycotina</taxon>
        <taxon>Pucciniomycetes</taxon>
        <taxon>Pucciniales</taxon>
        <taxon>Pucciniaceae</taxon>
        <taxon>Puccinia</taxon>
    </lineage>
</organism>
<dbReference type="OrthoDB" id="10561744at2759"/>
<dbReference type="RefSeq" id="XP_003328622.2">
    <property type="nucleotide sequence ID" value="XM_003328574.2"/>
</dbReference>
<reference evidence="4" key="2">
    <citation type="journal article" date="2011" name="Proc. Natl. Acad. Sci. U.S.A.">
        <title>Obligate biotrophy features unraveled by the genomic analysis of rust fungi.</title>
        <authorList>
            <person name="Duplessis S."/>
            <person name="Cuomo C.A."/>
            <person name="Lin Y.-C."/>
            <person name="Aerts A."/>
            <person name="Tisserant E."/>
            <person name="Veneault-Fourrey C."/>
            <person name="Joly D.L."/>
            <person name="Hacquard S."/>
            <person name="Amselem J."/>
            <person name="Cantarel B.L."/>
            <person name="Chiu R."/>
            <person name="Coutinho P.M."/>
            <person name="Feau N."/>
            <person name="Field M."/>
            <person name="Frey P."/>
            <person name="Gelhaye E."/>
            <person name="Goldberg J."/>
            <person name="Grabherr M.G."/>
            <person name="Kodira C.D."/>
            <person name="Kohler A."/>
            <person name="Kuees U."/>
            <person name="Lindquist E.A."/>
            <person name="Lucas S.M."/>
            <person name="Mago R."/>
            <person name="Mauceli E."/>
            <person name="Morin E."/>
            <person name="Murat C."/>
            <person name="Pangilinan J.L."/>
            <person name="Park R."/>
            <person name="Pearson M."/>
            <person name="Quesneville H."/>
            <person name="Rouhier N."/>
            <person name="Sakthikumar S."/>
            <person name="Salamov A.A."/>
            <person name="Schmutz J."/>
            <person name="Selles B."/>
            <person name="Shapiro H."/>
            <person name="Tanguay P."/>
            <person name="Tuskan G.A."/>
            <person name="Henrissat B."/>
            <person name="Van de Peer Y."/>
            <person name="Rouze P."/>
            <person name="Ellis J.G."/>
            <person name="Dodds P.N."/>
            <person name="Schein J.E."/>
            <person name="Zhong S."/>
            <person name="Hamelin R.C."/>
            <person name="Grigoriev I.V."/>
            <person name="Szabo L.J."/>
            <person name="Martin F."/>
        </authorList>
    </citation>
    <scope>NUCLEOTIDE SEQUENCE [LARGE SCALE GENOMIC DNA]</scope>
    <source>
        <strain evidence="4">CRL 75-36-700-3 / race SCCL</strain>
    </source>
</reference>
<evidence type="ECO:0000313" key="3">
    <source>
        <dbReference type="EMBL" id="EFP84203.2"/>
    </source>
</evidence>
<sequence>MQLLQILLIICGITTFKASAGPTRMPQVKEPHSGPAGVSTRNPFEVLGQISDDSDHDGAHGGNLASKMDGHIPSNQEDVMDHKHMKPNDVAAAHQPIKSNTRKNSAGPRSSIGSSSVATISKEESDAEAWARLGISCLLGLKAMGFIAKTAILNTPHVADYFFSNPVQAYKNMDSDYWSMMGFFLAFKVLFDPHSFIQLKLPGGRKTKIELLKLYIMALTFPYRGFIFNPISHVFKSTSKVLGF</sequence>
<dbReference type="KEGG" id="pgr:PGTG_10581"/>
<feature type="signal peptide" evidence="2">
    <location>
        <begin position="1"/>
        <end position="20"/>
    </location>
</feature>
<feature type="chain" id="PRO_5003173920" evidence="2">
    <location>
        <begin position="21"/>
        <end position="244"/>
    </location>
</feature>
<feature type="region of interest" description="Disordered" evidence="1">
    <location>
        <begin position="51"/>
        <end position="79"/>
    </location>
</feature>
<evidence type="ECO:0000256" key="1">
    <source>
        <dbReference type="SAM" id="MobiDB-lite"/>
    </source>
</evidence>
<dbReference type="VEuPathDB" id="FungiDB:PGTG_10581"/>
<gene>
    <name evidence="3" type="ORF">PGTG_10581</name>
</gene>
<evidence type="ECO:0000313" key="4">
    <source>
        <dbReference type="Proteomes" id="UP000008783"/>
    </source>
</evidence>
<dbReference type="AlphaFoldDB" id="E3KIS8"/>
<name>E3KIS8_PUCGT</name>
<dbReference type="InParanoid" id="E3KIS8"/>
<proteinExistence type="predicted"/>
<protein>
    <submittedName>
        <fullName evidence="3">Uncharacterized protein</fullName>
    </submittedName>
</protein>
<accession>E3KIS8</accession>
<feature type="region of interest" description="Disordered" evidence="1">
    <location>
        <begin position="93"/>
        <end position="118"/>
    </location>
</feature>
<dbReference type="GeneID" id="10545463"/>
<feature type="compositionally biased region" description="Low complexity" evidence="1">
    <location>
        <begin position="105"/>
        <end position="118"/>
    </location>
</feature>